<dbReference type="SUPFAM" id="SSF46689">
    <property type="entry name" value="Homeodomain-like"/>
    <property type="match status" value="1"/>
</dbReference>
<evidence type="ECO:0000256" key="2">
    <source>
        <dbReference type="PROSITE-ProRule" id="PRU00335"/>
    </source>
</evidence>
<evidence type="ECO:0000259" key="3">
    <source>
        <dbReference type="PROSITE" id="PS50977"/>
    </source>
</evidence>
<evidence type="ECO:0000256" key="1">
    <source>
        <dbReference type="ARBA" id="ARBA00023125"/>
    </source>
</evidence>
<protein>
    <submittedName>
        <fullName evidence="4">TetR/AcrR family transcriptional regulator</fullName>
    </submittedName>
</protein>
<keyword evidence="1 2" id="KW-0238">DNA-binding</keyword>
<proteinExistence type="predicted"/>
<evidence type="ECO:0000313" key="4">
    <source>
        <dbReference type="EMBL" id="MCX2981525.1"/>
    </source>
</evidence>
<dbReference type="InterPro" id="IPR001647">
    <property type="entry name" value="HTH_TetR"/>
</dbReference>
<dbReference type="PANTHER" id="PTHR30055:SF226">
    <property type="entry name" value="HTH-TYPE TRANSCRIPTIONAL REGULATOR PKSA"/>
    <property type="match status" value="1"/>
</dbReference>
<comment type="caution">
    <text evidence="4">The sequence shown here is derived from an EMBL/GenBank/DDBJ whole genome shotgun (WGS) entry which is preliminary data.</text>
</comment>
<feature type="domain" description="HTH tetR-type" evidence="3">
    <location>
        <begin position="24"/>
        <end position="84"/>
    </location>
</feature>
<dbReference type="Pfam" id="PF00440">
    <property type="entry name" value="TetR_N"/>
    <property type="match status" value="1"/>
</dbReference>
<dbReference type="PANTHER" id="PTHR30055">
    <property type="entry name" value="HTH-TYPE TRANSCRIPTIONAL REGULATOR RUTR"/>
    <property type="match status" value="1"/>
</dbReference>
<sequence>MNIEEQQQSVDLVEKHRPQQKRAIRTYEGILDAAAELLVELGLERISTNLIAERAGITVPALYRYFPNKYSVLNAMGGRLLELQNQAFVEWNDQNVVGVEPQSIVDNIYDVLAGCYEVTVNMTGGVQIMHALQAIAPLQQVRQDNHWLVAETFAKVWAAQFNVAMDANSVQRARVAIELGFATVQMAIEDDRSDAELVLREGASALSLYLKGALERKGLNLT</sequence>
<gene>
    <name evidence="4" type="ORF">EYC98_11700</name>
</gene>
<name>A0ABT3TH45_9GAMM</name>
<reference evidence="4" key="1">
    <citation type="submission" date="2019-02" db="EMBL/GenBank/DDBJ databases">
        <authorList>
            <person name="Li S.-H."/>
        </authorList>
    </citation>
    <scope>NUCLEOTIDE SEQUENCE</scope>
    <source>
        <strain evidence="4">IMCC14734</strain>
    </source>
</reference>
<organism evidence="4 5">
    <name type="scientific">Candidatus Litorirhabdus singularis</name>
    <dbReference type="NCBI Taxonomy" id="2518993"/>
    <lineage>
        <taxon>Bacteria</taxon>
        <taxon>Pseudomonadati</taxon>
        <taxon>Pseudomonadota</taxon>
        <taxon>Gammaproteobacteria</taxon>
        <taxon>Cellvibrionales</taxon>
        <taxon>Halieaceae</taxon>
        <taxon>Candidatus Litorirhabdus</taxon>
    </lineage>
</organism>
<dbReference type="EMBL" id="SHNN01000002">
    <property type="protein sequence ID" value="MCX2981525.1"/>
    <property type="molecule type" value="Genomic_DNA"/>
</dbReference>
<dbReference type="InterPro" id="IPR041674">
    <property type="entry name" value="TetR_C_22"/>
</dbReference>
<dbReference type="PROSITE" id="PS50977">
    <property type="entry name" value="HTH_TETR_2"/>
    <property type="match status" value="1"/>
</dbReference>
<dbReference type="Pfam" id="PF17928">
    <property type="entry name" value="TetR_C_22"/>
    <property type="match status" value="1"/>
</dbReference>
<dbReference type="PROSITE" id="PS01081">
    <property type="entry name" value="HTH_TETR_1"/>
    <property type="match status" value="1"/>
</dbReference>
<dbReference type="InterPro" id="IPR050109">
    <property type="entry name" value="HTH-type_TetR-like_transc_reg"/>
</dbReference>
<dbReference type="Gene3D" id="1.10.357.10">
    <property type="entry name" value="Tetracycline Repressor, domain 2"/>
    <property type="match status" value="1"/>
</dbReference>
<dbReference type="InterPro" id="IPR009057">
    <property type="entry name" value="Homeodomain-like_sf"/>
</dbReference>
<evidence type="ECO:0000313" key="5">
    <source>
        <dbReference type="Proteomes" id="UP001143362"/>
    </source>
</evidence>
<dbReference type="InterPro" id="IPR023772">
    <property type="entry name" value="DNA-bd_HTH_TetR-type_CS"/>
</dbReference>
<dbReference type="Proteomes" id="UP001143362">
    <property type="component" value="Unassembled WGS sequence"/>
</dbReference>
<accession>A0ABT3TH45</accession>
<keyword evidence="5" id="KW-1185">Reference proteome</keyword>
<dbReference type="RefSeq" id="WP_279245523.1">
    <property type="nucleotide sequence ID" value="NZ_SHNN01000002.1"/>
</dbReference>
<feature type="DNA-binding region" description="H-T-H motif" evidence="2">
    <location>
        <begin position="47"/>
        <end position="66"/>
    </location>
</feature>
<dbReference type="PRINTS" id="PR00455">
    <property type="entry name" value="HTHTETR"/>
</dbReference>